<feature type="compositionally biased region" description="Polar residues" evidence="1">
    <location>
        <begin position="125"/>
        <end position="145"/>
    </location>
</feature>
<reference evidence="2" key="1">
    <citation type="submission" date="2019-11" db="EMBL/GenBank/DDBJ databases">
        <title>Leishmania tarentolae CDS.</title>
        <authorList>
            <person name="Goto Y."/>
            <person name="Yamagishi J."/>
        </authorList>
    </citation>
    <scope>NUCLEOTIDE SEQUENCE [LARGE SCALE GENOMIC DNA]</scope>
    <source>
        <strain evidence="2">Parrot Tar II</strain>
    </source>
</reference>
<sequence>MYSDTSVLDNTTPPCRTYSLPLLDEGAPLRWGSGTRVVKELNTVASAGEGSKADHMLANSRPTMAVPIVAPMYLEDTTSTEVSTHERSNELTQQPSTATSNSVPLSSHFPRTDVLQDCSNEHNQLKPSKTQRGASRTPQCHTAASQGVVGAPFSARLLDKAGPRTPVATSDGSAVLVPLKAPTTVVASSFVVPGGHSRKCGSSDSVHSPPRTSEAETPVFRTEGLESWVAGLPQRTWRTSNRSISPDALLNAPSLAARLNHPEKPVHTSKQLSSAFEARSTSSPGMVVQQPYHTHARARFFEEKHATGDTSASCPEALASRETLDNGDRGTEDLQISDASSSFSVGDCSSLPSLTSTVDPRLSQLLEPCVNKTSPGQVGGQHRGCGTSVGVCL</sequence>
<name>A0A640KP09_LEITA</name>
<protein>
    <submittedName>
        <fullName evidence="2">Uncharacterized protein</fullName>
    </submittedName>
</protein>
<evidence type="ECO:0000313" key="3">
    <source>
        <dbReference type="Proteomes" id="UP000419144"/>
    </source>
</evidence>
<feature type="region of interest" description="Disordered" evidence="1">
    <location>
        <begin position="262"/>
        <end position="287"/>
    </location>
</feature>
<evidence type="ECO:0000313" key="2">
    <source>
        <dbReference type="EMBL" id="GET90795.1"/>
    </source>
</evidence>
<dbReference type="AlphaFoldDB" id="A0A640KP09"/>
<accession>A0A640KP09</accession>
<keyword evidence="3" id="KW-1185">Reference proteome</keyword>
<dbReference type="EMBL" id="BLBS01000043">
    <property type="protein sequence ID" value="GET90795.1"/>
    <property type="molecule type" value="Genomic_DNA"/>
</dbReference>
<feature type="compositionally biased region" description="Polar residues" evidence="1">
    <location>
        <begin position="268"/>
        <end position="284"/>
    </location>
</feature>
<dbReference type="Proteomes" id="UP000419144">
    <property type="component" value="Unassembled WGS sequence"/>
</dbReference>
<feature type="region of interest" description="Disordered" evidence="1">
    <location>
        <begin position="194"/>
        <end position="217"/>
    </location>
</feature>
<gene>
    <name evidence="2" type="ORF">LtaPh_3019400</name>
</gene>
<dbReference type="VEuPathDB" id="TriTrypDB:LtaPh_3019400"/>
<comment type="caution">
    <text evidence="2">The sequence shown here is derived from an EMBL/GenBank/DDBJ whole genome shotgun (WGS) entry which is preliminary data.</text>
</comment>
<proteinExistence type="predicted"/>
<organism evidence="2 3">
    <name type="scientific">Leishmania tarentolae</name>
    <name type="common">Sauroleishmania tarentolae</name>
    <dbReference type="NCBI Taxonomy" id="5689"/>
    <lineage>
        <taxon>Eukaryota</taxon>
        <taxon>Discoba</taxon>
        <taxon>Euglenozoa</taxon>
        <taxon>Kinetoplastea</taxon>
        <taxon>Metakinetoplastina</taxon>
        <taxon>Trypanosomatida</taxon>
        <taxon>Trypanosomatidae</taxon>
        <taxon>Leishmaniinae</taxon>
        <taxon>Leishmania</taxon>
        <taxon>lizard Leishmania</taxon>
    </lineage>
</organism>
<evidence type="ECO:0000256" key="1">
    <source>
        <dbReference type="SAM" id="MobiDB-lite"/>
    </source>
</evidence>
<feature type="region of interest" description="Disordered" evidence="1">
    <location>
        <begin position="78"/>
        <end position="145"/>
    </location>
</feature>
<feature type="compositionally biased region" description="Polar residues" evidence="1">
    <location>
        <begin position="90"/>
        <end position="105"/>
    </location>
</feature>
<dbReference type="OrthoDB" id="262000at2759"/>